<proteinExistence type="predicted"/>
<comment type="caution">
    <text evidence="1">The sequence shown here is derived from an EMBL/GenBank/DDBJ whole genome shotgun (WGS) entry which is preliminary data.</text>
</comment>
<dbReference type="SUPFAM" id="SSF48452">
    <property type="entry name" value="TPR-like"/>
    <property type="match status" value="1"/>
</dbReference>
<dbReference type="EMBL" id="RAHX01000001">
    <property type="protein sequence ID" value="RJY08352.1"/>
    <property type="molecule type" value="Genomic_DNA"/>
</dbReference>
<organism evidence="1 2">
    <name type="scientific">Aurantiacibacter aquimixticola</name>
    <dbReference type="NCBI Taxonomy" id="1958945"/>
    <lineage>
        <taxon>Bacteria</taxon>
        <taxon>Pseudomonadati</taxon>
        <taxon>Pseudomonadota</taxon>
        <taxon>Alphaproteobacteria</taxon>
        <taxon>Sphingomonadales</taxon>
        <taxon>Erythrobacteraceae</taxon>
        <taxon>Aurantiacibacter</taxon>
    </lineage>
</organism>
<evidence type="ECO:0000313" key="1">
    <source>
        <dbReference type="EMBL" id="RJY08352.1"/>
    </source>
</evidence>
<dbReference type="Proteomes" id="UP000285232">
    <property type="component" value="Unassembled WGS sequence"/>
</dbReference>
<dbReference type="AlphaFoldDB" id="A0A419RRC1"/>
<name>A0A419RRC1_9SPHN</name>
<evidence type="ECO:0000313" key="2">
    <source>
        <dbReference type="Proteomes" id="UP000285232"/>
    </source>
</evidence>
<sequence>MATYRSAPRVTWVAAIALALAAFALAAWRLDKRMWTSMAMVLALGLAGYAWQASPNIPAAPKSAQRDVSAGDLDVAAQRREFIGEPLQSRADLMFPADAMARRGRSAEAAALLTGITKQNPWDFEAWVALGNALVDHADGAITPPALYAYRQAAAIAPGNPAPAYFIGASMIRQGRFREAQAVWAEALRNAPEDAVGRDGLEFRLRRLDALLDAASQAPAEAASQ</sequence>
<protein>
    <submittedName>
        <fullName evidence="1">Cytochrome C biosynthesis protein</fullName>
    </submittedName>
</protein>
<accession>A0A419RRC1</accession>
<dbReference type="InterPro" id="IPR011990">
    <property type="entry name" value="TPR-like_helical_dom_sf"/>
</dbReference>
<keyword evidence="2" id="KW-1185">Reference proteome</keyword>
<gene>
    <name evidence="1" type="ORF">D6201_02345</name>
</gene>
<dbReference type="Gene3D" id="1.25.40.10">
    <property type="entry name" value="Tetratricopeptide repeat domain"/>
    <property type="match status" value="1"/>
</dbReference>
<reference evidence="1 2" key="1">
    <citation type="journal article" date="2017" name="Int. J. Syst. Evol. Microbiol.">
        <title>Erythrobacter aquimixticola sp. nov., isolated from the junction between the ocean and a freshwater spring.</title>
        <authorList>
            <person name="Park S."/>
            <person name="Jung Y.T."/>
            <person name="Choi S.J."/>
            <person name="Yoon J.H."/>
        </authorList>
    </citation>
    <scope>NUCLEOTIDE SEQUENCE [LARGE SCALE GENOMIC DNA]</scope>
    <source>
        <strain evidence="1 2">JSSK-14</strain>
    </source>
</reference>